<evidence type="ECO:0000256" key="5">
    <source>
        <dbReference type="ARBA" id="ARBA00022723"/>
    </source>
</evidence>
<comment type="cofactor">
    <cofactor evidence="1">
        <name>Fe(2+)</name>
        <dbReference type="ChEBI" id="CHEBI:29033"/>
    </cofactor>
</comment>
<dbReference type="GO" id="GO:0008270">
    <property type="term" value="F:zinc ion binding"/>
    <property type="evidence" value="ECO:0007669"/>
    <property type="project" value="UniProtKB-KW"/>
</dbReference>
<feature type="domain" description="JmjC" evidence="18">
    <location>
        <begin position="6"/>
        <end position="172"/>
    </location>
</feature>
<keyword evidence="9" id="KW-0156">Chromatin regulator</keyword>
<dbReference type="InterPro" id="IPR034732">
    <property type="entry name" value="EPHD"/>
</dbReference>
<dbReference type="GO" id="GO:0010468">
    <property type="term" value="P:regulation of gene expression"/>
    <property type="evidence" value="ECO:0007669"/>
    <property type="project" value="TreeGrafter"/>
</dbReference>
<keyword evidence="10" id="KW-0223">Dioxygenase</keyword>
<feature type="compositionally biased region" description="Polar residues" evidence="17">
    <location>
        <begin position="1524"/>
        <end position="1533"/>
    </location>
</feature>
<dbReference type="CDD" id="cd15493">
    <property type="entry name" value="PHD_JMJD2"/>
    <property type="match status" value="1"/>
</dbReference>
<protein>
    <recommendedName>
        <fullName evidence="4">[histone H3]-trimethyl-L-lysine(9) demethylase</fullName>
        <ecNumber evidence="4">1.14.11.66</ecNumber>
    </recommendedName>
</protein>
<evidence type="ECO:0000256" key="6">
    <source>
        <dbReference type="ARBA" id="ARBA00022737"/>
    </source>
</evidence>
<dbReference type="EC" id="1.14.11.66" evidence="4"/>
<feature type="region of interest" description="Disordered" evidence="17">
    <location>
        <begin position="571"/>
        <end position="608"/>
    </location>
</feature>
<dbReference type="PROSITE" id="PS51184">
    <property type="entry name" value="JMJC"/>
    <property type="match status" value="1"/>
</dbReference>
<evidence type="ECO:0000256" key="14">
    <source>
        <dbReference type="ARBA" id="ARBA00023163"/>
    </source>
</evidence>
<feature type="compositionally biased region" description="Basic and acidic residues" evidence="17">
    <location>
        <begin position="333"/>
        <end position="343"/>
    </location>
</feature>
<dbReference type="CDD" id="cd15571">
    <property type="entry name" value="ePHD"/>
    <property type="match status" value="1"/>
</dbReference>
<evidence type="ECO:0000256" key="15">
    <source>
        <dbReference type="ARBA" id="ARBA00023242"/>
    </source>
</evidence>
<evidence type="ECO:0000256" key="7">
    <source>
        <dbReference type="ARBA" id="ARBA00022771"/>
    </source>
</evidence>
<dbReference type="GO" id="GO:0140684">
    <property type="term" value="F:histone H3K9me2/H3K9me3 demethylase activity"/>
    <property type="evidence" value="ECO:0007669"/>
    <property type="project" value="UniProtKB-EC"/>
</dbReference>
<dbReference type="InterPro" id="IPR019787">
    <property type="entry name" value="Znf_PHD-finger"/>
</dbReference>
<feature type="domain" description="PHD-type" evidence="19">
    <location>
        <begin position="1819"/>
        <end position="1929"/>
    </location>
</feature>
<evidence type="ECO:0000259" key="19">
    <source>
        <dbReference type="PROSITE" id="PS51805"/>
    </source>
</evidence>
<feature type="region of interest" description="Disordered" evidence="17">
    <location>
        <begin position="1308"/>
        <end position="1342"/>
    </location>
</feature>
<feature type="region of interest" description="Disordered" evidence="17">
    <location>
        <begin position="1524"/>
        <end position="1569"/>
    </location>
</feature>
<comment type="similarity">
    <text evidence="3">Belongs to the JHDM3 histone demethylase family.</text>
</comment>
<dbReference type="InterPro" id="IPR011011">
    <property type="entry name" value="Znf_FYVE_PHD"/>
</dbReference>
<evidence type="ECO:0000256" key="8">
    <source>
        <dbReference type="ARBA" id="ARBA00022833"/>
    </source>
</evidence>
<sequence length="2105" mass="231575">MYGSPIYGADVWNINHLGTILDYVNEDYGISIDGVNTAYLYFGMWKTTFAWHTEDMDLYSINFLHFGAPKTWYAIPPEHGRRFERLANGFFPEAYKACPAFLRHKMSLISPQVMKKYSIPYNRITQEAGEIMITFPYGYHAGFNHGFNCAESTNFATPRWVEYGKRASQCLCRGDMVKISMDTFVKRFQPDRYHLWLQGKDIGAHPEEPSRHYAAPPPSQRDVLVNKNNTELPQSFLEAPKKNPKRHPIHKKKGRGSSARSSQDAGSSSDDIPNDVQQVLEEIDMEEEEQPDENTLEALGDIWLKAGELDDEEKKLLENYLYSKRKDKKRKSKKEDKEDKELWSPRSKRVKTEETRVTVSIKEEIEAVRSPSLGGDLGAMVTPAAAMRSLRKGCKKKSVKNLREYRREKKTKSITKKQVQPCDIPQSQGESNLDPEEHIVMKSPSSVMRSNNLHFKMNPSGSKYMEEYLKFMGVPNLSKPNTSKTAPAPPQRLGMPKLVTSPMKVAAIKINTKEGRIVSTYGTNIVLTEEMAPSNMTSAFGTSLPLKLTSKETIQTNYKPDYSKVKINRTNANNNFEKSQDIQNYSTSKPKSVSSTAQPTGSNSTQESDEILSAVGCLLELRKQSDSKKPTLSVEDNASVKRVSQLLKSYGSQVSIASVERINNKVVEADSAKSLKPQISKCVPKAAPMKLENNEIDSILAKSLSGQKNISLVQNVDSMVKSQMAHKNVVLLNWTGQAKSGHEGVLSGKNKILMNQIHISPIVTETMKTVTQPVKMSTIPSGITKYDVNKSAISPAMIKSELKKTATSSLGVKFEAKNTAVSHLAVKSLAKNTAVSLLAVKSDVKNTIASPLAVRSEEKNTASSHISVKCEEKNIAISHLAVKTEENNTISHQDVKSEENKTIWPLEVKSEENNTTSPLAVKSEDSKTISPLEVKSDDSKTISPLEVKSEDSKTISLLAVKSEDNKTILPLAVKSEEKITFGSPISVKSEEENTVGSPISVKSEEENTASSPILVKSEEQIPFSLEAITSQVKAFSPEVVKYEVKKNNTSPEAVNSEIFPAPLKYEGKKTVNLPSKGKSEVKTSLNSPVILKSEGENIVTSFAKDKSEQCKKDSSQPLRPQISISQLNTGTKLKQCVAAKIKQTFTSLTSPAPSSEAILHIKTDKEDNFAAPTSVSSETNYGIQKPVDSSAPKVVTRSVGILKQAGKNERTSKVRTLKFKQGHHTILDSKLPKNRRKPTTMKRILPHSGTISVDHRSSSNQVISTKKGLSNIDLQEALESCVSSLVFKEDSAPPPQTEEVLTLYGEGNRSARIPSSDLGSSPSSVSADSDDAPSQRSPPLLENMATNDLSKGFKCPNMLQVSHPLTSQGLPLSAAVSLSELCKTSLSPSNLTSKLTTPLQVPKLPKLIPTSQLKVEELLSKSPAKISSPPRPVGQASQKMIEFTKQITTLQSQTKQLSSSPSKAIVTTLSKTSIAVSSPPIKSTTSMQTTGSTLTQLQEQFKQISGANSQVSLIQLPARPSLLKKQQNHTTSPPVLHPEPPVFSSSHQTSGSKSSANVLPQSFRHPPKLTVAPNMRTIKAQMRKCLIKLNRTPAKQTVTPAHLRPRSSPASSPMLPASTSAQLGRKLQSKTLAPAHLEKVERQPFSTTSQGKVPGISSQSSCLEDSIQEGPSQSEQFKAQINLTYGHLRELLASSVHDLVVERAFNDYWSSKAPFCSLCSVFSAQNGSSGAMPTNWKFTNPSEKPQSSPVWLSSNHFPTHGQSKQVDQPSQSSPNHCEGSSLLTCQDCQMCVHASCYGITLRWSSKDWRCDKCRAGMYQASCCLCSVRGGALKRTTNGCWAHLLCSLMIPGISFRDIKGKEPISVLHVDTSHKNVVCVFCSTSVGACVHCSEPLCRTVFHAPCGLVSGAQFELVWSDTTSIRVKCPAHRHNTNKVSVVAVKQVVWARHKNGRYYKGTVSNIADILFYMVAFDDGSFSNDLYPHDIKNYSCEQEGPPSVGAAVRVLWTDGKMYCGHFQGTTNTVMYTVDFEDSSQLVLKREAIYSLDQYLPKKVVGRQSTATPMRHQDHLVGPSELSSRQRPHRGSNPKYHNSDFVGGDEDLEMDK</sequence>
<evidence type="ECO:0000256" key="4">
    <source>
        <dbReference type="ARBA" id="ARBA00012900"/>
    </source>
</evidence>
<comment type="catalytic activity">
    <reaction evidence="16">
        <text>N(6),N(6),N(6)-trimethyl-L-lysyl(9)-[histone H3] + 2 2-oxoglutarate + 2 O2 = N(6)-methyl-L-lysyl(9)-[histone H3] + 2 formaldehyde + 2 succinate + 2 CO2</text>
        <dbReference type="Rhea" id="RHEA:60200"/>
        <dbReference type="Rhea" id="RHEA-COMP:15538"/>
        <dbReference type="Rhea" id="RHEA-COMP:15542"/>
        <dbReference type="ChEBI" id="CHEBI:15379"/>
        <dbReference type="ChEBI" id="CHEBI:16526"/>
        <dbReference type="ChEBI" id="CHEBI:16810"/>
        <dbReference type="ChEBI" id="CHEBI:16842"/>
        <dbReference type="ChEBI" id="CHEBI:30031"/>
        <dbReference type="ChEBI" id="CHEBI:61929"/>
        <dbReference type="ChEBI" id="CHEBI:61961"/>
        <dbReference type="EC" id="1.14.11.66"/>
    </reaction>
</comment>
<keyword evidence="7" id="KW-0863">Zinc-finger</keyword>
<evidence type="ECO:0000259" key="18">
    <source>
        <dbReference type="PROSITE" id="PS51184"/>
    </source>
</evidence>
<name>A0A7R9JZ31_TIMGE</name>
<dbReference type="CDD" id="cd20391">
    <property type="entry name" value="Tudor_JMJD2_rpt1"/>
    <property type="match status" value="1"/>
</dbReference>
<feature type="compositionally biased region" description="Low complexity" evidence="17">
    <location>
        <begin position="1600"/>
        <end position="1621"/>
    </location>
</feature>
<dbReference type="SMART" id="SM00333">
    <property type="entry name" value="TUDOR"/>
    <property type="match status" value="2"/>
</dbReference>
<evidence type="ECO:0000256" key="12">
    <source>
        <dbReference type="ARBA" id="ARBA00023004"/>
    </source>
</evidence>
<feature type="region of interest" description="Disordered" evidence="17">
    <location>
        <begin position="325"/>
        <end position="349"/>
    </location>
</feature>
<feature type="compositionally biased region" description="Low complexity" evidence="17">
    <location>
        <begin position="1544"/>
        <end position="1555"/>
    </location>
</feature>
<dbReference type="GO" id="GO:0000785">
    <property type="term" value="C:chromatin"/>
    <property type="evidence" value="ECO:0007669"/>
    <property type="project" value="TreeGrafter"/>
</dbReference>
<accession>A0A7R9JZ31</accession>
<dbReference type="PANTHER" id="PTHR10694:SF129">
    <property type="entry name" value="LYSINE-SPECIFIC DEMETHYLASE 4B-RELATED"/>
    <property type="match status" value="1"/>
</dbReference>
<evidence type="ECO:0000256" key="9">
    <source>
        <dbReference type="ARBA" id="ARBA00022853"/>
    </source>
</evidence>
<evidence type="ECO:0000256" key="13">
    <source>
        <dbReference type="ARBA" id="ARBA00023015"/>
    </source>
</evidence>
<evidence type="ECO:0000256" key="3">
    <source>
        <dbReference type="ARBA" id="ARBA00009711"/>
    </source>
</evidence>
<feature type="compositionally biased region" description="Acidic residues" evidence="17">
    <location>
        <begin position="2096"/>
        <end position="2105"/>
    </location>
</feature>
<dbReference type="SUPFAM" id="SSF51197">
    <property type="entry name" value="Clavaminate synthase-like"/>
    <property type="match status" value="1"/>
</dbReference>
<feature type="compositionally biased region" description="Low complexity" evidence="17">
    <location>
        <begin position="1314"/>
        <end position="1327"/>
    </location>
</feature>
<feature type="region of interest" description="Disordered" evidence="17">
    <location>
        <begin position="909"/>
        <end position="935"/>
    </location>
</feature>
<evidence type="ECO:0000256" key="16">
    <source>
        <dbReference type="ARBA" id="ARBA00049349"/>
    </source>
</evidence>
<feature type="region of interest" description="Disordered" evidence="17">
    <location>
        <begin position="1641"/>
        <end position="1663"/>
    </location>
</feature>
<keyword evidence="11" id="KW-0560">Oxidoreductase</keyword>
<keyword evidence="12" id="KW-0408">Iron</keyword>
<evidence type="ECO:0000256" key="2">
    <source>
        <dbReference type="ARBA" id="ARBA00004123"/>
    </source>
</evidence>
<dbReference type="InterPro" id="IPR040477">
    <property type="entry name" value="KDM4-like_Tudor"/>
</dbReference>
<comment type="subcellular location">
    <subcellularLocation>
        <location evidence="2">Nucleus</location>
    </subcellularLocation>
</comment>
<dbReference type="Gene3D" id="3.10.330.70">
    <property type="match status" value="1"/>
</dbReference>
<dbReference type="Pfam" id="PF13831">
    <property type="entry name" value="PHD_2"/>
    <property type="match status" value="1"/>
</dbReference>
<dbReference type="InterPro" id="IPR013083">
    <property type="entry name" value="Znf_RING/FYVE/PHD"/>
</dbReference>
<evidence type="ECO:0000256" key="10">
    <source>
        <dbReference type="ARBA" id="ARBA00022964"/>
    </source>
</evidence>
<feature type="region of interest" description="Disordered" evidence="17">
    <location>
        <begin position="2056"/>
        <end position="2105"/>
    </location>
</feature>
<feature type="compositionally biased region" description="Polar residues" evidence="17">
    <location>
        <begin position="571"/>
        <end position="606"/>
    </location>
</feature>
<feature type="compositionally biased region" description="Low complexity" evidence="17">
    <location>
        <begin position="256"/>
        <end position="271"/>
    </location>
</feature>
<dbReference type="InterPro" id="IPR003347">
    <property type="entry name" value="JmjC_dom"/>
</dbReference>
<dbReference type="Pfam" id="PF02373">
    <property type="entry name" value="JmjC"/>
    <property type="match status" value="1"/>
</dbReference>
<dbReference type="Gene3D" id="2.30.30.140">
    <property type="match status" value="1"/>
</dbReference>
<keyword evidence="13" id="KW-0805">Transcription regulation</keyword>
<dbReference type="GO" id="GO:0051864">
    <property type="term" value="F:histone H3K36 demethylase activity"/>
    <property type="evidence" value="ECO:0007669"/>
    <property type="project" value="TreeGrafter"/>
</dbReference>
<proteinExistence type="inferred from homology"/>
<dbReference type="GO" id="GO:0005634">
    <property type="term" value="C:nucleus"/>
    <property type="evidence" value="ECO:0007669"/>
    <property type="project" value="UniProtKB-SubCell"/>
</dbReference>
<keyword evidence="5" id="KW-0479">Metal-binding</keyword>
<dbReference type="SUPFAM" id="SSF63748">
    <property type="entry name" value="Tudor/PWWP/MBT"/>
    <property type="match status" value="2"/>
</dbReference>
<feature type="region of interest" description="Disordered" evidence="17">
    <location>
        <begin position="235"/>
        <end position="274"/>
    </location>
</feature>
<dbReference type="Pfam" id="PF13832">
    <property type="entry name" value="zf-HC5HC2H_2"/>
    <property type="match status" value="1"/>
</dbReference>
<dbReference type="EMBL" id="OE841373">
    <property type="protein sequence ID" value="CAD7595491.1"/>
    <property type="molecule type" value="Genomic_DNA"/>
</dbReference>
<keyword evidence="8" id="KW-0862">Zinc</keyword>
<feature type="compositionally biased region" description="Basic residues" evidence="17">
    <location>
        <begin position="242"/>
        <end position="255"/>
    </location>
</feature>
<keyword evidence="15" id="KW-0539">Nucleus</keyword>
<feature type="compositionally biased region" description="Polar residues" evidence="17">
    <location>
        <begin position="1644"/>
        <end position="1663"/>
    </location>
</feature>
<feature type="region of interest" description="Disordered" evidence="17">
    <location>
        <begin position="1592"/>
        <end position="1627"/>
    </location>
</feature>
<dbReference type="PANTHER" id="PTHR10694">
    <property type="entry name" value="LYSINE-SPECIFIC DEMETHYLASE"/>
    <property type="match status" value="1"/>
</dbReference>
<keyword evidence="14" id="KW-0804">Transcription</keyword>
<dbReference type="Gene3D" id="3.30.40.10">
    <property type="entry name" value="Zinc/RING finger domain, C3HC4 (zinc finger)"/>
    <property type="match status" value="2"/>
</dbReference>
<dbReference type="Gene3D" id="2.60.120.650">
    <property type="entry name" value="Cupin"/>
    <property type="match status" value="1"/>
</dbReference>
<feature type="region of interest" description="Disordered" evidence="17">
    <location>
        <begin position="989"/>
        <end position="1012"/>
    </location>
</feature>
<organism evidence="20">
    <name type="scientific">Timema genevievae</name>
    <name type="common">Walking stick</name>
    <dbReference type="NCBI Taxonomy" id="629358"/>
    <lineage>
        <taxon>Eukaryota</taxon>
        <taxon>Metazoa</taxon>
        <taxon>Ecdysozoa</taxon>
        <taxon>Arthropoda</taxon>
        <taxon>Hexapoda</taxon>
        <taxon>Insecta</taxon>
        <taxon>Pterygota</taxon>
        <taxon>Neoptera</taxon>
        <taxon>Polyneoptera</taxon>
        <taxon>Phasmatodea</taxon>
        <taxon>Timematodea</taxon>
        <taxon>Timematoidea</taxon>
        <taxon>Timematidae</taxon>
        <taxon>Timema</taxon>
    </lineage>
</organism>
<evidence type="ECO:0000256" key="1">
    <source>
        <dbReference type="ARBA" id="ARBA00001954"/>
    </source>
</evidence>
<dbReference type="Pfam" id="PF18104">
    <property type="entry name" value="Tudor_2"/>
    <property type="match status" value="2"/>
</dbReference>
<evidence type="ECO:0000256" key="11">
    <source>
        <dbReference type="ARBA" id="ARBA00023002"/>
    </source>
</evidence>
<feature type="region of interest" description="Disordered" evidence="17">
    <location>
        <begin position="409"/>
        <end position="432"/>
    </location>
</feature>
<dbReference type="PROSITE" id="PS51805">
    <property type="entry name" value="EPHD"/>
    <property type="match status" value="1"/>
</dbReference>
<dbReference type="InterPro" id="IPR002999">
    <property type="entry name" value="Tudor"/>
</dbReference>
<evidence type="ECO:0000313" key="20">
    <source>
        <dbReference type="EMBL" id="CAD7595491.1"/>
    </source>
</evidence>
<reference evidence="20" key="1">
    <citation type="submission" date="2020-11" db="EMBL/GenBank/DDBJ databases">
        <authorList>
            <person name="Tran Van P."/>
        </authorList>
    </citation>
    <scope>NUCLEOTIDE SEQUENCE</scope>
</reference>
<gene>
    <name evidence="20" type="ORF">TGEB3V08_LOCUS6051</name>
</gene>
<keyword evidence="6" id="KW-0677">Repeat</keyword>
<dbReference type="SMART" id="SM00249">
    <property type="entry name" value="PHD"/>
    <property type="match status" value="2"/>
</dbReference>
<dbReference type="FunFam" id="3.10.330.70:FF:000001">
    <property type="entry name" value="Putative lysine-specific demethylase 4a"/>
    <property type="match status" value="1"/>
</dbReference>
<evidence type="ECO:0000256" key="17">
    <source>
        <dbReference type="SAM" id="MobiDB-lite"/>
    </source>
</evidence>
<dbReference type="SUPFAM" id="SSF57903">
    <property type="entry name" value="FYVE/PHD zinc finger"/>
    <property type="match status" value="1"/>
</dbReference>
<dbReference type="CDD" id="cd20392">
    <property type="entry name" value="Tudor_JMJD2_rpt2"/>
    <property type="match status" value="1"/>
</dbReference>
<dbReference type="SMART" id="SM00558">
    <property type="entry name" value="JmjC"/>
    <property type="match status" value="1"/>
</dbReference>
<dbReference type="InterPro" id="IPR001965">
    <property type="entry name" value="Znf_PHD"/>
</dbReference>